<gene>
    <name evidence="2" type="ORF">XAT740_LOCUS1418</name>
</gene>
<reference evidence="2" key="1">
    <citation type="submission" date="2021-02" db="EMBL/GenBank/DDBJ databases">
        <authorList>
            <person name="Nowell W R."/>
        </authorList>
    </citation>
    <scope>NUCLEOTIDE SEQUENCE</scope>
</reference>
<dbReference type="AlphaFoldDB" id="A0A813QR07"/>
<protein>
    <submittedName>
        <fullName evidence="2">Uncharacterized protein</fullName>
    </submittedName>
</protein>
<name>A0A813QR07_ADIRI</name>
<comment type="caution">
    <text evidence="2">The sequence shown here is derived from an EMBL/GenBank/DDBJ whole genome shotgun (WGS) entry which is preliminary data.</text>
</comment>
<sequence>MQSSTMHGHTVHECYNPRYQACFNDTLCSRSEVCGEQCLQQGQWCTSNKTICNSPSARWYFSYPSGLTAYDSCSGICYDPRVEQCIDGTIQCINNNNCSGTCYDSSMRKCLNGTLCYMSQDLCYVKNSELGHLNTFPSNQCYDPSYQTCFNNTLCHSYQVCSGQCLQRGQRCINNQTICSSRDTMLSYNYWPKSTVYDSCNGICYDLTLEQCIDGNIQCINNNNCSGTCYNSSTHKCFNRTLCQVDEDFCNVKSGGSDVENYPHLVCYNPNYQLCLNNTLCRPFQVCDQQCLEGNQLCINNKTICQIRSERFFYNYRSRVNLNQSCNGTCYDSNVYECIDDIIQCIGNDNCSGACYNSSTHTCWNGTLCLSDAEVCYVKYDERGRLYNPPIYQCYDPNYQVCLNDALCLQTRLCDQQCLRENQLCVKDKTICNLRNQNWYHNQESWLNVSESCNGICYDPRLEQCIDARIQCINNNNCSGVCYDSSTYKCINGTLCGVDADLCYVKYGAWYNFLQPVCYNPNYQLCRNNTLCTQSQVCGELCLGENELCMTNKSVCIYSNKEWHYNNTSQSTTIKSCSGICYDPLTHNCLNGTLCGLDEVLCFVQNSSWSMQFDSQLRCYNPKVQVCLDNTPCYQFEVCGQRCLRTDQLCINRNTTCNSSLFYRHTEASQIEACNGMCYNTPVQLCIDGKVVNKSNVSPIVLKTTTVAFVSSDYQSLWWDIFKINCYIMVVVAVAFFITRRLAVWPWTKIEKSIYLDPEQISLIKSDQI</sequence>
<dbReference type="EMBL" id="CAJNOR010000044">
    <property type="protein sequence ID" value="CAF0770391.1"/>
    <property type="molecule type" value="Genomic_DNA"/>
</dbReference>
<keyword evidence="1" id="KW-0472">Membrane</keyword>
<keyword evidence="3" id="KW-1185">Reference proteome</keyword>
<accession>A0A813QR07</accession>
<keyword evidence="1" id="KW-0812">Transmembrane</keyword>
<proteinExistence type="predicted"/>
<dbReference type="Proteomes" id="UP000663828">
    <property type="component" value="Unassembled WGS sequence"/>
</dbReference>
<keyword evidence="1" id="KW-1133">Transmembrane helix</keyword>
<feature type="transmembrane region" description="Helical" evidence="1">
    <location>
        <begin position="717"/>
        <end position="739"/>
    </location>
</feature>
<organism evidence="2 3">
    <name type="scientific">Adineta ricciae</name>
    <name type="common">Rotifer</name>
    <dbReference type="NCBI Taxonomy" id="249248"/>
    <lineage>
        <taxon>Eukaryota</taxon>
        <taxon>Metazoa</taxon>
        <taxon>Spiralia</taxon>
        <taxon>Gnathifera</taxon>
        <taxon>Rotifera</taxon>
        <taxon>Eurotatoria</taxon>
        <taxon>Bdelloidea</taxon>
        <taxon>Adinetida</taxon>
        <taxon>Adinetidae</taxon>
        <taxon>Adineta</taxon>
    </lineage>
</organism>
<evidence type="ECO:0000313" key="2">
    <source>
        <dbReference type="EMBL" id="CAF0770391.1"/>
    </source>
</evidence>
<evidence type="ECO:0000256" key="1">
    <source>
        <dbReference type="SAM" id="Phobius"/>
    </source>
</evidence>
<evidence type="ECO:0000313" key="3">
    <source>
        <dbReference type="Proteomes" id="UP000663828"/>
    </source>
</evidence>